<dbReference type="FunFam" id="2.10.110.10:FF:000081">
    <property type="entry name" value="Uncharacterized protein, isoform A"/>
    <property type="match status" value="1"/>
</dbReference>
<keyword evidence="9" id="KW-1185">Reference proteome</keyword>
<name>A0ABD3X7Z4_SINWO</name>
<keyword evidence="2" id="KW-0677">Repeat</keyword>
<evidence type="ECO:0000256" key="5">
    <source>
        <dbReference type="ARBA" id="ARBA00023038"/>
    </source>
</evidence>
<dbReference type="PANTHER" id="PTHR24205">
    <property type="entry name" value="FOUR AND A HALF LIM DOMAINS PROTEIN"/>
    <property type="match status" value="1"/>
</dbReference>
<dbReference type="Proteomes" id="UP001634394">
    <property type="component" value="Unassembled WGS sequence"/>
</dbReference>
<feature type="domain" description="LIM zinc-binding" evidence="7">
    <location>
        <begin position="165"/>
        <end position="224"/>
    </location>
</feature>
<dbReference type="InterPro" id="IPR001781">
    <property type="entry name" value="Znf_LIM"/>
</dbReference>
<dbReference type="Pfam" id="PF00412">
    <property type="entry name" value="LIM"/>
    <property type="match status" value="4"/>
</dbReference>
<evidence type="ECO:0000256" key="6">
    <source>
        <dbReference type="PROSITE-ProRule" id="PRU00125"/>
    </source>
</evidence>
<evidence type="ECO:0000313" key="9">
    <source>
        <dbReference type="Proteomes" id="UP001634394"/>
    </source>
</evidence>
<dbReference type="EMBL" id="JBJQND010000003">
    <property type="protein sequence ID" value="KAL3882379.1"/>
    <property type="molecule type" value="Genomic_DNA"/>
</dbReference>
<keyword evidence="1 6" id="KW-0479">Metal-binding</keyword>
<evidence type="ECO:0000256" key="4">
    <source>
        <dbReference type="ARBA" id="ARBA00022833"/>
    </source>
</evidence>
<reference evidence="8 9" key="1">
    <citation type="submission" date="2024-11" db="EMBL/GenBank/DDBJ databases">
        <title>Chromosome-level genome assembly of the freshwater bivalve Anodonta woodiana.</title>
        <authorList>
            <person name="Chen X."/>
        </authorList>
    </citation>
    <scope>NUCLEOTIDE SEQUENCE [LARGE SCALE GENOMIC DNA]</scope>
    <source>
        <strain evidence="8">MN2024</strain>
        <tissue evidence="8">Gills</tissue>
    </source>
</reference>
<keyword evidence="4 6" id="KW-0862">Zinc</keyword>
<evidence type="ECO:0000256" key="2">
    <source>
        <dbReference type="ARBA" id="ARBA00022737"/>
    </source>
</evidence>
<feature type="domain" description="LIM zinc-binding" evidence="7">
    <location>
        <begin position="43"/>
        <end position="104"/>
    </location>
</feature>
<sequence>MDQNYHKDHLACHHCDKKLIACRYILKEEHPYCIPCYQELFAHNCEECKKPIGPDYKDLSYKDRHWHEFCFKCIECSKTLVDQPFAPKNEKIYCADCHDNLFAARCDGCHEPFRGGMKKFEYKGKQWHEQCFCCMVCKQPISNKSFIPRDQEVVCVPCYEDKFAQRCSKCNEVINKGGVAYKNMPWHRECFTCTNCNKELAKEKFTSRDEKPFCADCYADLFAKKCCRCAKAITGGLEVQSLSPLRIVTGIANVSSATSVSRTWSVKAS</sequence>
<evidence type="ECO:0000256" key="3">
    <source>
        <dbReference type="ARBA" id="ARBA00022771"/>
    </source>
</evidence>
<dbReference type="SMART" id="SM00132">
    <property type="entry name" value="LIM"/>
    <property type="match status" value="3"/>
</dbReference>
<gene>
    <name evidence="8" type="ORF">ACJMK2_028730</name>
</gene>
<evidence type="ECO:0000259" key="7">
    <source>
        <dbReference type="PROSITE" id="PS50023"/>
    </source>
</evidence>
<accession>A0ABD3X7Z4</accession>
<dbReference type="Gene3D" id="2.10.110.10">
    <property type="entry name" value="Cysteine Rich Protein"/>
    <property type="match status" value="4"/>
</dbReference>
<dbReference type="FunFam" id="2.10.110.10:FF:000013">
    <property type="entry name" value="Four and a half LIM domains 1"/>
    <property type="match status" value="1"/>
</dbReference>
<dbReference type="PROSITE" id="PS00478">
    <property type="entry name" value="LIM_DOMAIN_1"/>
    <property type="match status" value="3"/>
</dbReference>
<comment type="caution">
    <text evidence="8">The sequence shown here is derived from an EMBL/GenBank/DDBJ whole genome shotgun (WGS) entry which is preliminary data.</text>
</comment>
<evidence type="ECO:0000313" key="8">
    <source>
        <dbReference type="EMBL" id="KAL3882379.1"/>
    </source>
</evidence>
<evidence type="ECO:0000256" key="1">
    <source>
        <dbReference type="ARBA" id="ARBA00022723"/>
    </source>
</evidence>
<dbReference type="FunFam" id="2.10.110.10:FF:000066">
    <property type="entry name" value="Four and a half LIM domains protein"/>
    <property type="match status" value="1"/>
</dbReference>
<dbReference type="PANTHER" id="PTHR24205:SF4">
    <property type="entry name" value="PROTEIN ESPINAS"/>
    <property type="match status" value="1"/>
</dbReference>
<protein>
    <recommendedName>
        <fullName evidence="7">LIM zinc-binding domain-containing protein</fullName>
    </recommendedName>
</protein>
<dbReference type="PROSITE" id="PS50023">
    <property type="entry name" value="LIM_DOMAIN_2"/>
    <property type="match status" value="3"/>
</dbReference>
<dbReference type="SUPFAM" id="SSF57716">
    <property type="entry name" value="Glucocorticoid receptor-like (DNA-binding domain)"/>
    <property type="match status" value="4"/>
</dbReference>
<dbReference type="GO" id="GO:0008270">
    <property type="term" value="F:zinc ion binding"/>
    <property type="evidence" value="ECO:0007669"/>
    <property type="project" value="UniProtKB-KW"/>
</dbReference>
<proteinExistence type="predicted"/>
<organism evidence="8 9">
    <name type="scientific">Sinanodonta woodiana</name>
    <name type="common">Chinese pond mussel</name>
    <name type="synonym">Anodonta woodiana</name>
    <dbReference type="NCBI Taxonomy" id="1069815"/>
    <lineage>
        <taxon>Eukaryota</taxon>
        <taxon>Metazoa</taxon>
        <taxon>Spiralia</taxon>
        <taxon>Lophotrochozoa</taxon>
        <taxon>Mollusca</taxon>
        <taxon>Bivalvia</taxon>
        <taxon>Autobranchia</taxon>
        <taxon>Heteroconchia</taxon>
        <taxon>Palaeoheterodonta</taxon>
        <taxon>Unionida</taxon>
        <taxon>Unionoidea</taxon>
        <taxon>Unionidae</taxon>
        <taxon>Unioninae</taxon>
        <taxon>Sinanodonta</taxon>
    </lineage>
</organism>
<dbReference type="AlphaFoldDB" id="A0ABD3X7Z4"/>
<feature type="domain" description="LIM zinc-binding" evidence="7">
    <location>
        <begin position="105"/>
        <end position="164"/>
    </location>
</feature>
<keyword evidence="3" id="KW-0863">Zinc-finger</keyword>
<keyword evidence="5 6" id="KW-0440">LIM domain</keyword>